<organism evidence="3 4">
    <name type="scientific">Paracidovorax avenae (strain ATCC 19860 / DSM 7227 / CCUG 15838 / JCM 20985 / LMG 2117 / NCPPB 1011)</name>
    <name type="common">Acidovorax avenae</name>
    <dbReference type="NCBI Taxonomy" id="643561"/>
    <lineage>
        <taxon>Bacteria</taxon>
        <taxon>Pseudomonadati</taxon>
        <taxon>Pseudomonadota</taxon>
        <taxon>Betaproteobacteria</taxon>
        <taxon>Burkholderiales</taxon>
        <taxon>Comamonadaceae</taxon>
        <taxon>Paracidovorax</taxon>
    </lineage>
</organism>
<dbReference type="Pfam" id="PF01370">
    <property type="entry name" value="Epimerase"/>
    <property type="match status" value="1"/>
</dbReference>
<reference evidence="3" key="1">
    <citation type="submission" date="2011-02" db="EMBL/GenBank/DDBJ databases">
        <title>Complete sequence of Acidovorax avenae subsp. avenae ATCC 19860.</title>
        <authorList>
            <consortium name="US DOE Joint Genome Institute"/>
            <person name="Lucas S."/>
            <person name="Copeland A."/>
            <person name="Lapidus A."/>
            <person name="Cheng J.-F."/>
            <person name="Goodwin L."/>
            <person name="Pitluck S."/>
            <person name="Chertkov O."/>
            <person name="Held B."/>
            <person name="Detter J.C."/>
            <person name="Han C."/>
            <person name="Tapia R."/>
            <person name="Land M."/>
            <person name="Hauser L."/>
            <person name="Kyrpides N."/>
            <person name="Ivanova N."/>
            <person name="Ovchinnikova G."/>
            <person name="Pagani I."/>
            <person name="Gordon S."/>
            <person name="Woyke T."/>
        </authorList>
    </citation>
    <scope>NUCLEOTIDE SEQUENCE</scope>
    <source>
        <strain evidence="3">ATCC 19860</strain>
    </source>
</reference>
<gene>
    <name evidence="3" type="ordered locus">Acav_1060</name>
</gene>
<proteinExistence type="predicted"/>
<dbReference type="InterPro" id="IPR001509">
    <property type="entry name" value="Epimerase_deHydtase"/>
</dbReference>
<evidence type="ECO:0000313" key="4">
    <source>
        <dbReference type="Proteomes" id="UP000002482"/>
    </source>
</evidence>
<dbReference type="EC" id="1.3.1.77" evidence="3"/>
<dbReference type="InterPro" id="IPR036291">
    <property type="entry name" value="NAD(P)-bd_dom_sf"/>
</dbReference>
<dbReference type="SUPFAM" id="SSF51735">
    <property type="entry name" value="NAD(P)-binding Rossmann-fold domains"/>
    <property type="match status" value="1"/>
</dbReference>
<dbReference type="PANTHER" id="PTHR10366">
    <property type="entry name" value="NAD DEPENDENT EPIMERASE/DEHYDRATASE"/>
    <property type="match status" value="1"/>
</dbReference>
<evidence type="ECO:0000313" key="3">
    <source>
        <dbReference type="EMBL" id="ADX44982.1"/>
    </source>
</evidence>
<accession>F0QBC0</accession>
<sequence>MRTALVTGGTGYVAGHLVQQLLQEGWRVHATVRDPSDARKMQVLSALGQAHPGRLHCFAADLLQERSFDGAMQGCDTVFHVASPFHLPERIRDPQRQLIDPALQGTRNVLASVDRTSCVEQVVLTSSIGAMFGDYSGVMDAPGRMLTEDRFNTTSTLHHNPYHYSKVLAEREAWRIAGDQSRWRLVALHPGLVLGPPLGGGSVSGSLFLLDELLRGVFFYGVPDFSFATVDVRDVARAHLAAASNGQASGRYIVAERTMVRFAEMARMVRPVHPRPWLLPRHQLPGGLVRLIGPLFGLSPAYVRGHLGIRFELDNRRSQSELGLRYRPIEETLQAHCEAWLAQRGARRP</sequence>
<dbReference type="HOGENOM" id="CLU_007383_9_2_4"/>
<name>F0QBC0_PARA1</name>
<dbReference type="Gene3D" id="3.40.50.720">
    <property type="entry name" value="NAD(P)-binding Rossmann-like Domain"/>
    <property type="match status" value="1"/>
</dbReference>
<keyword evidence="1 3" id="KW-0560">Oxidoreductase</keyword>
<dbReference type="RefSeq" id="WP_013593521.1">
    <property type="nucleotide sequence ID" value="NC_015138.1"/>
</dbReference>
<dbReference type="GO" id="GO:0033729">
    <property type="term" value="F:anthocyanidin reductase activity"/>
    <property type="evidence" value="ECO:0007669"/>
    <property type="project" value="UniProtKB-EC"/>
</dbReference>
<dbReference type="OrthoDB" id="9778052at2"/>
<protein>
    <submittedName>
        <fullName evidence="3">Anthocyanidin reductase</fullName>
        <ecNumber evidence="3">1.3.1.77</ecNumber>
    </submittedName>
</protein>
<dbReference type="Proteomes" id="UP000002482">
    <property type="component" value="Chromosome"/>
</dbReference>
<dbReference type="GO" id="GO:0016616">
    <property type="term" value="F:oxidoreductase activity, acting on the CH-OH group of donors, NAD or NADP as acceptor"/>
    <property type="evidence" value="ECO:0007669"/>
    <property type="project" value="TreeGrafter"/>
</dbReference>
<keyword evidence="4" id="KW-1185">Reference proteome</keyword>
<dbReference type="GeneID" id="34235806"/>
<dbReference type="FunFam" id="3.40.50.720:FF:000085">
    <property type="entry name" value="Dihydroflavonol reductase"/>
    <property type="match status" value="1"/>
</dbReference>
<evidence type="ECO:0000259" key="2">
    <source>
        <dbReference type="Pfam" id="PF01370"/>
    </source>
</evidence>
<dbReference type="AlphaFoldDB" id="F0QBC0"/>
<dbReference type="PANTHER" id="PTHR10366:SF852">
    <property type="entry name" value="CINNAMOYL-COA REDUCTASE CAD2"/>
    <property type="match status" value="1"/>
</dbReference>
<evidence type="ECO:0000256" key="1">
    <source>
        <dbReference type="ARBA" id="ARBA00023002"/>
    </source>
</evidence>
<feature type="domain" description="NAD-dependent epimerase/dehydratase" evidence="2">
    <location>
        <begin position="4"/>
        <end position="254"/>
    </location>
</feature>
<dbReference type="EMBL" id="CP002521">
    <property type="protein sequence ID" value="ADX44982.1"/>
    <property type="molecule type" value="Genomic_DNA"/>
</dbReference>
<dbReference type="KEGG" id="aaa:Acav_1060"/>
<dbReference type="InterPro" id="IPR050425">
    <property type="entry name" value="NAD(P)_dehydrat-like"/>
</dbReference>